<dbReference type="GO" id="GO:0003677">
    <property type="term" value="F:DNA binding"/>
    <property type="evidence" value="ECO:0007669"/>
    <property type="project" value="UniProtKB-UniRule"/>
</dbReference>
<comment type="subunit">
    <text evidence="10">The RNAP catalytic core consists of 2 alpha, 1 beta, 1 beta' and 1 omega subunit. When a sigma factor is associated with the core the holoenzyme is formed, which can initiate transcription.</text>
</comment>
<dbReference type="InterPro" id="IPR036161">
    <property type="entry name" value="RPB6/omega-like_sf"/>
</dbReference>
<keyword evidence="4 10" id="KW-0240">DNA-directed RNA polymerase</keyword>
<dbReference type="SMART" id="SM01409">
    <property type="entry name" value="RNA_pol_Rpb6"/>
    <property type="match status" value="1"/>
</dbReference>
<evidence type="ECO:0000256" key="5">
    <source>
        <dbReference type="ARBA" id="ARBA00022679"/>
    </source>
</evidence>
<evidence type="ECO:0000256" key="9">
    <source>
        <dbReference type="ARBA" id="ARBA00048552"/>
    </source>
</evidence>
<evidence type="ECO:0000256" key="8">
    <source>
        <dbReference type="ARBA" id="ARBA00029924"/>
    </source>
</evidence>
<dbReference type="InterPro" id="IPR006110">
    <property type="entry name" value="Pol_omega/Rpo6/RPB6"/>
</dbReference>
<dbReference type="EMBL" id="LPVJ01000048">
    <property type="protein sequence ID" value="KUO95631.1"/>
    <property type="molecule type" value="Genomic_DNA"/>
</dbReference>
<dbReference type="Pfam" id="PF01192">
    <property type="entry name" value="RNA_pol_Rpb6"/>
    <property type="match status" value="1"/>
</dbReference>
<keyword evidence="12" id="KW-1185">Reference proteome</keyword>
<evidence type="ECO:0000256" key="10">
    <source>
        <dbReference type="HAMAP-Rule" id="MF_00366"/>
    </source>
</evidence>
<comment type="caution">
    <text evidence="11">The sequence shown here is derived from an EMBL/GenBank/DDBJ whole genome shotgun (WGS) entry which is preliminary data.</text>
</comment>
<dbReference type="Proteomes" id="UP000053557">
    <property type="component" value="Unassembled WGS sequence"/>
</dbReference>
<evidence type="ECO:0000256" key="1">
    <source>
        <dbReference type="ARBA" id="ARBA00006711"/>
    </source>
</evidence>
<reference evidence="11 12" key="1">
    <citation type="submission" date="2015-12" db="EMBL/GenBank/DDBJ databases">
        <title>Draft genome sequence of Acidibacillus ferrooxidans ITV001, isolated from a chalcopyrite acid mine drainage site in Brazil.</title>
        <authorList>
            <person name="Dall'Agnol H."/>
            <person name="Nancucheo I."/>
            <person name="Johnson B."/>
            <person name="Oliveira R."/>
            <person name="Leite L."/>
            <person name="Pylro V."/>
            <person name="Nunes G.L."/>
            <person name="Tzotzos G."/>
            <person name="Fernandes G.R."/>
            <person name="Dutra J."/>
            <person name="Orellana S.C."/>
            <person name="Oliveira G."/>
        </authorList>
    </citation>
    <scope>NUCLEOTIDE SEQUENCE [LARGE SCALE GENOMIC DNA]</scope>
    <source>
        <strain evidence="12">ITV01</strain>
    </source>
</reference>
<organism evidence="11 12">
    <name type="scientific">Ferroacidibacillus organovorans</name>
    <dbReference type="NCBI Taxonomy" id="1765683"/>
    <lineage>
        <taxon>Bacteria</taxon>
        <taxon>Bacillati</taxon>
        <taxon>Bacillota</taxon>
        <taxon>Bacilli</taxon>
        <taxon>Bacillales</taxon>
        <taxon>Alicyclobacillaceae</taxon>
        <taxon>Ferroacidibacillus</taxon>
    </lineage>
</organism>
<dbReference type="InterPro" id="IPR003716">
    <property type="entry name" value="DNA-dir_RNA_pol_omega"/>
</dbReference>
<dbReference type="AlphaFoldDB" id="A0A117SXK3"/>
<dbReference type="SUPFAM" id="SSF63562">
    <property type="entry name" value="RPB6/omega subunit-like"/>
    <property type="match status" value="1"/>
</dbReference>
<dbReference type="NCBIfam" id="TIGR00690">
    <property type="entry name" value="rpoZ"/>
    <property type="match status" value="1"/>
</dbReference>
<dbReference type="GO" id="GO:0006351">
    <property type="term" value="P:DNA-templated transcription"/>
    <property type="evidence" value="ECO:0007669"/>
    <property type="project" value="UniProtKB-UniRule"/>
</dbReference>
<evidence type="ECO:0000313" key="11">
    <source>
        <dbReference type="EMBL" id="KUO95631.1"/>
    </source>
</evidence>
<keyword evidence="7 10" id="KW-0804">Transcription</keyword>
<dbReference type="Gene3D" id="3.90.940.10">
    <property type="match status" value="1"/>
</dbReference>
<dbReference type="EC" id="2.7.7.6" evidence="2 10"/>
<dbReference type="GO" id="GO:0003899">
    <property type="term" value="F:DNA-directed RNA polymerase activity"/>
    <property type="evidence" value="ECO:0007669"/>
    <property type="project" value="UniProtKB-UniRule"/>
</dbReference>
<evidence type="ECO:0000313" key="12">
    <source>
        <dbReference type="Proteomes" id="UP000053557"/>
    </source>
</evidence>
<dbReference type="PANTHER" id="PTHR34476">
    <property type="entry name" value="DNA-DIRECTED RNA POLYMERASE SUBUNIT OMEGA"/>
    <property type="match status" value="1"/>
</dbReference>
<evidence type="ECO:0000256" key="2">
    <source>
        <dbReference type="ARBA" id="ARBA00012418"/>
    </source>
</evidence>
<protein>
    <recommendedName>
        <fullName evidence="3 10">DNA-directed RNA polymerase subunit omega</fullName>
        <shortName evidence="10">RNAP omega subunit</shortName>
        <ecNumber evidence="2 10">2.7.7.6</ecNumber>
    </recommendedName>
    <alternativeName>
        <fullName evidence="10">RNA polymerase omega subunit</fullName>
    </alternativeName>
    <alternativeName>
        <fullName evidence="8 10">Transcriptase subunit omega</fullName>
    </alternativeName>
</protein>
<sequence>MLYPSVDKLLTLADSKYTLVIAASKRARALQEGAEPRASIRSGRYVSTALREIEIKQISYVRTREGLK</sequence>
<name>A0A117SXK3_9BACL</name>
<evidence type="ECO:0000256" key="6">
    <source>
        <dbReference type="ARBA" id="ARBA00022695"/>
    </source>
</evidence>
<evidence type="ECO:0000256" key="7">
    <source>
        <dbReference type="ARBA" id="ARBA00023163"/>
    </source>
</evidence>
<gene>
    <name evidence="10" type="primary">rpoZ</name>
    <name evidence="11" type="ORF">ATW55_06855</name>
</gene>
<proteinExistence type="inferred from homology"/>
<dbReference type="PANTHER" id="PTHR34476:SF1">
    <property type="entry name" value="DNA-DIRECTED RNA POLYMERASE SUBUNIT OMEGA"/>
    <property type="match status" value="1"/>
</dbReference>
<evidence type="ECO:0000256" key="4">
    <source>
        <dbReference type="ARBA" id="ARBA00022478"/>
    </source>
</evidence>
<keyword evidence="5 10" id="KW-0808">Transferase</keyword>
<dbReference type="OrthoDB" id="9815459at2"/>
<dbReference type="GO" id="GO:0000428">
    <property type="term" value="C:DNA-directed RNA polymerase complex"/>
    <property type="evidence" value="ECO:0007669"/>
    <property type="project" value="UniProtKB-KW"/>
</dbReference>
<accession>A0A117SXK3</accession>
<evidence type="ECO:0000256" key="3">
    <source>
        <dbReference type="ARBA" id="ARBA00013725"/>
    </source>
</evidence>
<comment type="function">
    <text evidence="10">Promotes RNA polymerase assembly. Latches the N- and C-terminal regions of the beta' subunit thereby facilitating its interaction with the beta and alpha subunits.</text>
</comment>
<keyword evidence="6 10" id="KW-0548">Nucleotidyltransferase</keyword>
<comment type="similarity">
    <text evidence="1 10">Belongs to the RNA polymerase subunit omega family.</text>
</comment>
<dbReference type="HAMAP" id="MF_00366">
    <property type="entry name" value="RNApol_bact_RpoZ"/>
    <property type="match status" value="1"/>
</dbReference>
<comment type="catalytic activity">
    <reaction evidence="9 10">
        <text>RNA(n) + a ribonucleoside 5'-triphosphate = RNA(n+1) + diphosphate</text>
        <dbReference type="Rhea" id="RHEA:21248"/>
        <dbReference type="Rhea" id="RHEA-COMP:14527"/>
        <dbReference type="Rhea" id="RHEA-COMP:17342"/>
        <dbReference type="ChEBI" id="CHEBI:33019"/>
        <dbReference type="ChEBI" id="CHEBI:61557"/>
        <dbReference type="ChEBI" id="CHEBI:140395"/>
        <dbReference type="EC" id="2.7.7.6"/>
    </reaction>
</comment>